<dbReference type="EMBL" id="CP046294">
    <property type="protein sequence ID" value="QGR70571.1"/>
    <property type="molecule type" value="Genomic_DNA"/>
</dbReference>
<keyword evidence="1" id="KW-1133">Transmembrane helix</keyword>
<evidence type="ECO:0008006" key="4">
    <source>
        <dbReference type="Google" id="ProtNLM"/>
    </source>
</evidence>
<proteinExistence type="predicted"/>
<protein>
    <recommendedName>
        <fullName evidence="4">Holin</fullName>
    </recommendedName>
</protein>
<reference evidence="2 3" key="1">
    <citation type="submission" date="2019-11" db="EMBL/GenBank/DDBJ databases">
        <title>FDA dAtabase for Regulatory Grade micrObial Sequences (FDA-ARGOS): Supporting development and validation of Infectious Disease Dx tests.</title>
        <authorList>
            <person name="Patel R."/>
            <person name="Rucinski S."/>
            <person name="Tallon L."/>
            <person name="Sadzewicz L."/>
            <person name="Vavikolanu K."/>
            <person name="Mehta A."/>
            <person name="Aluvathingal J."/>
            <person name="Nadendla S."/>
            <person name="Nandy P."/>
            <person name="Geyer C."/>
            <person name="Yan Y."/>
            <person name="Sichtig H."/>
        </authorList>
    </citation>
    <scope>NUCLEOTIDE SEQUENCE [LARGE SCALE GENOMIC DNA]</scope>
    <source>
        <strain evidence="2 3">FDAARGOS_729</strain>
    </source>
</reference>
<dbReference type="GeneID" id="58046472"/>
<dbReference type="RefSeq" id="WP_155967685.1">
    <property type="nucleotide sequence ID" value="NZ_CP046293.1"/>
</dbReference>
<sequence>MSILKTLKELITNPSSGRLSTSDTTLVGAFIVSSLALLWATIFGQTGDTWFSLYLAAWVTQNQVSKYQALKRDKELSSGNNAETTP</sequence>
<name>A0ABX6F6R7_YERIN</name>
<accession>A0ABX6F6R7</accession>
<evidence type="ECO:0000313" key="3">
    <source>
        <dbReference type="Proteomes" id="UP000424966"/>
    </source>
</evidence>
<keyword evidence="1" id="KW-0472">Membrane</keyword>
<evidence type="ECO:0000313" key="2">
    <source>
        <dbReference type="EMBL" id="QGR70571.1"/>
    </source>
</evidence>
<keyword evidence="3" id="KW-1185">Reference proteome</keyword>
<dbReference type="Proteomes" id="UP000424966">
    <property type="component" value="Chromosome"/>
</dbReference>
<organism evidence="2 3">
    <name type="scientific">Yersinia intermedia</name>
    <dbReference type="NCBI Taxonomy" id="631"/>
    <lineage>
        <taxon>Bacteria</taxon>
        <taxon>Pseudomonadati</taxon>
        <taxon>Pseudomonadota</taxon>
        <taxon>Gammaproteobacteria</taxon>
        <taxon>Enterobacterales</taxon>
        <taxon>Yersiniaceae</taxon>
        <taxon>Yersinia</taxon>
    </lineage>
</organism>
<feature type="transmembrane region" description="Helical" evidence="1">
    <location>
        <begin position="25"/>
        <end position="44"/>
    </location>
</feature>
<evidence type="ECO:0000256" key="1">
    <source>
        <dbReference type="SAM" id="Phobius"/>
    </source>
</evidence>
<gene>
    <name evidence="2" type="ORF">FOC37_09380</name>
</gene>
<keyword evidence="1" id="KW-0812">Transmembrane</keyword>